<accession>A0ACB9A9M8</accession>
<dbReference type="EMBL" id="CM042054">
    <property type="protein sequence ID" value="KAI3706912.1"/>
    <property type="molecule type" value="Genomic_DNA"/>
</dbReference>
<dbReference type="Proteomes" id="UP001055879">
    <property type="component" value="Linkage Group LG08"/>
</dbReference>
<protein>
    <submittedName>
        <fullName evidence="1">Uncharacterized protein</fullName>
    </submittedName>
</protein>
<name>A0ACB9A9M8_ARCLA</name>
<keyword evidence="2" id="KW-1185">Reference proteome</keyword>
<evidence type="ECO:0000313" key="2">
    <source>
        <dbReference type="Proteomes" id="UP001055879"/>
    </source>
</evidence>
<organism evidence="1 2">
    <name type="scientific">Arctium lappa</name>
    <name type="common">Greater burdock</name>
    <name type="synonym">Lappa major</name>
    <dbReference type="NCBI Taxonomy" id="4217"/>
    <lineage>
        <taxon>Eukaryota</taxon>
        <taxon>Viridiplantae</taxon>
        <taxon>Streptophyta</taxon>
        <taxon>Embryophyta</taxon>
        <taxon>Tracheophyta</taxon>
        <taxon>Spermatophyta</taxon>
        <taxon>Magnoliopsida</taxon>
        <taxon>eudicotyledons</taxon>
        <taxon>Gunneridae</taxon>
        <taxon>Pentapetalae</taxon>
        <taxon>asterids</taxon>
        <taxon>campanulids</taxon>
        <taxon>Asterales</taxon>
        <taxon>Asteraceae</taxon>
        <taxon>Carduoideae</taxon>
        <taxon>Cardueae</taxon>
        <taxon>Arctiinae</taxon>
        <taxon>Arctium</taxon>
    </lineage>
</organism>
<evidence type="ECO:0000313" key="1">
    <source>
        <dbReference type="EMBL" id="KAI3706912.1"/>
    </source>
</evidence>
<comment type="caution">
    <text evidence="1">The sequence shown here is derived from an EMBL/GenBank/DDBJ whole genome shotgun (WGS) entry which is preliminary data.</text>
</comment>
<sequence length="86" mass="9869">MLISCNPRVTSLPSFLHLSFFEPQSIHFNTNLADLLSLLLYFFFFLAKLQPFNQFTPSAYKNLMNAKVIVSTSSPSLPFLPKIQHF</sequence>
<reference evidence="1 2" key="2">
    <citation type="journal article" date="2022" name="Mol. Ecol. Resour.">
        <title>The genomes of chicory, endive, great burdock and yacon provide insights into Asteraceae paleo-polyploidization history and plant inulin production.</title>
        <authorList>
            <person name="Fan W."/>
            <person name="Wang S."/>
            <person name="Wang H."/>
            <person name="Wang A."/>
            <person name="Jiang F."/>
            <person name="Liu H."/>
            <person name="Zhao H."/>
            <person name="Xu D."/>
            <person name="Zhang Y."/>
        </authorList>
    </citation>
    <scope>NUCLEOTIDE SEQUENCE [LARGE SCALE GENOMIC DNA]</scope>
    <source>
        <strain evidence="2">cv. Niubang</strain>
    </source>
</reference>
<gene>
    <name evidence="1" type="ORF">L6452_24982</name>
</gene>
<reference evidence="2" key="1">
    <citation type="journal article" date="2022" name="Mol. Ecol. Resour.">
        <title>The genomes of chicory, endive, great burdock and yacon provide insights into Asteraceae palaeo-polyploidization history and plant inulin production.</title>
        <authorList>
            <person name="Fan W."/>
            <person name="Wang S."/>
            <person name="Wang H."/>
            <person name="Wang A."/>
            <person name="Jiang F."/>
            <person name="Liu H."/>
            <person name="Zhao H."/>
            <person name="Xu D."/>
            <person name="Zhang Y."/>
        </authorList>
    </citation>
    <scope>NUCLEOTIDE SEQUENCE [LARGE SCALE GENOMIC DNA]</scope>
    <source>
        <strain evidence="2">cv. Niubang</strain>
    </source>
</reference>
<proteinExistence type="predicted"/>